<evidence type="ECO:0000256" key="1">
    <source>
        <dbReference type="SAM" id="MobiDB-lite"/>
    </source>
</evidence>
<dbReference type="GO" id="GO:0004176">
    <property type="term" value="F:ATP-dependent peptidase activity"/>
    <property type="evidence" value="ECO:0007669"/>
    <property type="project" value="TreeGrafter"/>
</dbReference>
<feature type="compositionally biased region" description="Gly residues" evidence="1">
    <location>
        <begin position="252"/>
        <end position="265"/>
    </location>
</feature>
<dbReference type="InterPro" id="IPR027417">
    <property type="entry name" value="P-loop_NTPase"/>
</dbReference>
<protein>
    <submittedName>
        <fullName evidence="3">AAA family ATPase, putative</fullName>
    </submittedName>
</protein>
<dbReference type="PROSITE" id="PS00675">
    <property type="entry name" value="SIGMA54_INTERACT_1"/>
    <property type="match status" value="1"/>
</dbReference>
<feature type="region of interest" description="Disordered" evidence="1">
    <location>
        <begin position="1092"/>
        <end position="1120"/>
    </location>
</feature>
<name>A0A1C3KMJ1_PLAOA</name>
<reference evidence="3 4" key="1">
    <citation type="submission" date="2016-06" db="EMBL/GenBank/DDBJ databases">
        <authorList>
            <consortium name="Pathogen Informatics"/>
        </authorList>
    </citation>
    <scope>NUCLEOTIDE SEQUENCE [LARGE SCALE GENOMIC DNA]</scope>
    <source>
        <strain evidence="3">PowCR01</strain>
    </source>
</reference>
<dbReference type="GO" id="GO:0005524">
    <property type="term" value="F:ATP binding"/>
    <property type="evidence" value="ECO:0007669"/>
    <property type="project" value="InterPro"/>
</dbReference>
<feature type="region of interest" description="Disordered" evidence="1">
    <location>
        <begin position="64"/>
        <end position="84"/>
    </location>
</feature>
<dbReference type="GO" id="GO:0006508">
    <property type="term" value="P:proteolysis"/>
    <property type="evidence" value="ECO:0007669"/>
    <property type="project" value="TreeGrafter"/>
</dbReference>
<feature type="compositionally biased region" description="Low complexity" evidence="1">
    <location>
        <begin position="69"/>
        <end position="79"/>
    </location>
</feature>
<feature type="region of interest" description="Disordered" evidence="1">
    <location>
        <begin position="730"/>
        <end position="755"/>
    </location>
</feature>
<feature type="compositionally biased region" description="Low complexity" evidence="1">
    <location>
        <begin position="1102"/>
        <end position="1113"/>
    </location>
</feature>
<dbReference type="Pfam" id="PF00004">
    <property type="entry name" value="AAA"/>
    <property type="match status" value="1"/>
</dbReference>
<evidence type="ECO:0000313" key="4">
    <source>
        <dbReference type="Proteomes" id="UP000243200"/>
    </source>
</evidence>
<feature type="compositionally biased region" description="Pro residues" evidence="1">
    <location>
        <begin position="302"/>
        <end position="319"/>
    </location>
</feature>
<dbReference type="SMART" id="SM00382">
    <property type="entry name" value="AAA"/>
    <property type="match status" value="1"/>
</dbReference>
<feature type="domain" description="AAA+ ATPase" evidence="2">
    <location>
        <begin position="612"/>
        <end position="848"/>
    </location>
</feature>
<proteinExistence type="predicted"/>
<dbReference type="Gene3D" id="1.10.8.60">
    <property type="match status" value="1"/>
</dbReference>
<dbReference type="PANTHER" id="PTHR23076">
    <property type="entry name" value="METALLOPROTEASE M41 FTSH"/>
    <property type="match status" value="1"/>
</dbReference>
<dbReference type="Proteomes" id="UP000243200">
    <property type="component" value="Chromosome 1"/>
</dbReference>
<feature type="compositionally biased region" description="Basic and acidic residues" evidence="1">
    <location>
        <begin position="266"/>
        <end position="275"/>
    </location>
</feature>
<feature type="compositionally biased region" description="Basic and acidic residues" evidence="1">
    <location>
        <begin position="288"/>
        <end position="298"/>
    </location>
</feature>
<dbReference type="PANTHER" id="PTHR23076:SF97">
    <property type="entry name" value="ATP-DEPENDENT ZINC METALLOPROTEASE YME1L1"/>
    <property type="match status" value="1"/>
</dbReference>
<feature type="compositionally biased region" description="Low complexity" evidence="1">
    <location>
        <begin position="734"/>
        <end position="752"/>
    </location>
</feature>
<feature type="region of interest" description="Disordered" evidence="1">
    <location>
        <begin position="166"/>
        <end position="354"/>
    </location>
</feature>
<dbReference type="GO" id="GO:0016887">
    <property type="term" value="F:ATP hydrolysis activity"/>
    <property type="evidence" value="ECO:0007669"/>
    <property type="project" value="InterPro"/>
</dbReference>
<dbReference type="EMBL" id="LT594505">
    <property type="protein sequence ID" value="SBT75233.1"/>
    <property type="molecule type" value="Genomic_DNA"/>
</dbReference>
<dbReference type="InterPro" id="IPR003959">
    <property type="entry name" value="ATPase_AAA_core"/>
</dbReference>
<organism evidence="3 4">
    <name type="scientific">Plasmodium ovale</name>
    <name type="common">malaria parasite P. ovale</name>
    <dbReference type="NCBI Taxonomy" id="36330"/>
    <lineage>
        <taxon>Eukaryota</taxon>
        <taxon>Sar</taxon>
        <taxon>Alveolata</taxon>
        <taxon>Apicomplexa</taxon>
        <taxon>Aconoidasida</taxon>
        <taxon>Haemosporida</taxon>
        <taxon>Plasmodiidae</taxon>
        <taxon>Plasmodium</taxon>
        <taxon>Plasmodium (Plasmodium)</taxon>
    </lineage>
</organism>
<sequence length="1193" mass="135549">MKGRGDKKTSIEQVMSDYLINLSQFYKNGHPLNDNDNNDRKLWMIGKKNNLKMERMRQDVHLLERKGSSHSSSSSSGISTNADLSDSEKSRSIYYEELMNTIFTVKEREIYLNIQKIINDEKMYTDLESNEYLFCYLFILAIKKMFYDIISQKKLEHSLEKSNEMRVNGTHDAFPPTSYYASAREDSSHDKENKWGRNLGGENERRESGSPPQGNTYCGVSGEEESDAVDKNGGDSSEAAPDEGSEIRQEQGSGGNSGAGDSGGGGRDDFKKCSKSETQVGSAYACRKSTEKEGKLTEEPPAGEPPAGEPPAGEPPAGEPPTEEPPTGETVKRKEKQKEASAQKGTGKTKKNLRNNCENFDKKYITFLFDTLKNNKSYWLVPLSVVSCVYIYYKTREKITSFLYSHYVSVSKYIWNILLGDGTNVGSGVGKDSMMFRDYNHFFYNINKNNVKTIFFNPSNNTFSYVLNKGMVKNTNMMLYNLSRVTNSNNNDGINHMYTIYYNDFIMKYLLKNKLYENIEIRLDENMLKSSLYNLVKRNLFDIITYTCSLFTCYYIYSKNISPLNVDSFYENRCKFESMNEIILNDNTKKDIKAVLFFLLYSKLFNDDNFICCSTILFTGETGTGKSLLAKTIAKELNFDFVHISGSTFIELYIGNGASKIRNLFKRAKKNKKSVVIFIDEIDSIGMNRNFNDSSTSTNQEYTQTLNQLLIEIDTLHEYNKEQLLQSSWKEETPSSLPHSSPHSQPHSQPSSKCKPYSIITSIKKVIRENIHQEEEQSLNEKDRYEILHYYLNNNSTLQEVEDLFNLRKYKTEKFILFIAATNRYKFLDSALIRSKRFDKIVHFHLPNMFTRKKLFSFYMEKYLRKGRGGGVGGTASTSASISPIIRRKAGVGNSTGFGNVLGGNAECGLFRGKFGGNLRPLPFGSHFKYSHLFGSLNRHGRNLQGGSSITVSPPVDLFTLSMLTHSFNCADIDQLVGSVRIKSLTKNTFNRIYNVNSLLLENILSVLHKKFTYDNHLEKIIRYKDTEDTAPSHTLKMLTSAMGGTRDCEELVAKFANYCTSELGRRMREREEAVQEAAAQEAAQKVAANITQGTTTHQDANRAASRAASRAAQRTDEHNGAKIAPSDLLFFRDVKKMKTKLWDDEDLGVLQNAFCMNPSFMQQGKNYHLVLLWKSVEGFFTSLHLSYQQAVK</sequence>
<dbReference type="GO" id="GO:0005739">
    <property type="term" value="C:mitochondrion"/>
    <property type="evidence" value="ECO:0007669"/>
    <property type="project" value="TreeGrafter"/>
</dbReference>
<dbReference type="AlphaFoldDB" id="A0A1C3KMJ1"/>
<dbReference type="InterPro" id="IPR003593">
    <property type="entry name" value="AAA+_ATPase"/>
</dbReference>
<gene>
    <name evidence="3" type="primary">PowCR01_010019400</name>
    <name evidence="3" type="ORF">POWCR01_010019400</name>
</gene>
<dbReference type="VEuPathDB" id="PlasmoDB:PocGH01_01024400"/>
<accession>A0A1C3KMJ1</accession>
<dbReference type="InterPro" id="IPR025662">
    <property type="entry name" value="Sigma_54_int_dom_ATP-bd_1"/>
</dbReference>
<feature type="compositionally biased region" description="Basic and acidic residues" evidence="1">
    <location>
        <begin position="330"/>
        <end position="341"/>
    </location>
</feature>
<dbReference type="VEuPathDB" id="PlasmoDB:POWCR01_010019400"/>
<evidence type="ECO:0000313" key="3">
    <source>
        <dbReference type="EMBL" id="SBT75233.1"/>
    </source>
</evidence>
<feature type="compositionally biased region" description="Basic and acidic residues" evidence="1">
    <location>
        <begin position="183"/>
        <end position="195"/>
    </location>
</feature>
<dbReference type="OrthoDB" id="391872at2759"/>
<dbReference type="SUPFAM" id="SSF52540">
    <property type="entry name" value="P-loop containing nucleoside triphosphate hydrolases"/>
    <property type="match status" value="1"/>
</dbReference>
<dbReference type="Gene3D" id="3.40.50.300">
    <property type="entry name" value="P-loop containing nucleotide triphosphate hydrolases"/>
    <property type="match status" value="2"/>
</dbReference>
<evidence type="ECO:0000259" key="2">
    <source>
        <dbReference type="SMART" id="SM00382"/>
    </source>
</evidence>